<reference evidence="2" key="2">
    <citation type="submission" date="2022-12" db="EMBL/GenBank/DDBJ databases">
        <authorList>
            <person name="Sun Q."/>
            <person name="Kim S."/>
        </authorList>
    </citation>
    <scope>NUCLEOTIDE SEQUENCE</scope>
    <source>
        <strain evidence="2">KCTC 12344</strain>
    </source>
</reference>
<feature type="region of interest" description="Disordered" evidence="1">
    <location>
        <begin position="1"/>
        <end position="45"/>
    </location>
</feature>
<sequence length="93" mass="9054">MARPSSVPIERLPTSRGGTSSGRAGRPGTVPATSGKDAVGSTGKEPAALASAMAVTAAALTAGAVSIRQYSARARSSEGRGMAAAATGQKRAV</sequence>
<protein>
    <submittedName>
        <fullName evidence="2">Uncharacterized protein</fullName>
    </submittedName>
</protein>
<feature type="compositionally biased region" description="Low complexity" evidence="1">
    <location>
        <begin position="14"/>
        <end position="29"/>
    </location>
</feature>
<accession>A0AA87YFF2</accession>
<dbReference type="Proteomes" id="UP000619512">
    <property type="component" value="Unassembled WGS sequence"/>
</dbReference>
<proteinExistence type="predicted"/>
<gene>
    <name evidence="2" type="ORF">GCM10007388_38910</name>
</gene>
<comment type="caution">
    <text evidence="2">The sequence shown here is derived from an EMBL/GenBank/DDBJ whole genome shotgun (WGS) entry which is preliminary data.</text>
</comment>
<organism evidence="2 3">
    <name type="scientific">Pseudoduganella plicata</name>
    <dbReference type="NCBI Taxonomy" id="321984"/>
    <lineage>
        <taxon>Bacteria</taxon>
        <taxon>Pseudomonadati</taxon>
        <taxon>Pseudomonadota</taxon>
        <taxon>Betaproteobacteria</taxon>
        <taxon>Burkholderiales</taxon>
        <taxon>Oxalobacteraceae</taxon>
        <taxon>Telluria group</taxon>
        <taxon>Pseudoduganella</taxon>
    </lineage>
</organism>
<evidence type="ECO:0000313" key="2">
    <source>
        <dbReference type="EMBL" id="GGZ01436.1"/>
    </source>
</evidence>
<dbReference type="AlphaFoldDB" id="A0AA87YFF2"/>
<feature type="region of interest" description="Disordered" evidence="1">
    <location>
        <begin position="73"/>
        <end position="93"/>
    </location>
</feature>
<dbReference type="EMBL" id="BMWW01000007">
    <property type="protein sequence ID" value="GGZ01436.1"/>
    <property type="molecule type" value="Genomic_DNA"/>
</dbReference>
<evidence type="ECO:0000256" key="1">
    <source>
        <dbReference type="SAM" id="MobiDB-lite"/>
    </source>
</evidence>
<evidence type="ECO:0000313" key="3">
    <source>
        <dbReference type="Proteomes" id="UP000619512"/>
    </source>
</evidence>
<reference evidence="2" key="1">
    <citation type="journal article" date="2014" name="Int. J. Syst. Evol. Microbiol.">
        <title>Complete genome sequence of Corynebacterium casei LMG S-19264T (=DSM 44701T), isolated from a smear-ripened cheese.</title>
        <authorList>
            <consortium name="US DOE Joint Genome Institute (JGI-PGF)"/>
            <person name="Walter F."/>
            <person name="Albersmeier A."/>
            <person name="Kalinowski J."/>
            <person name="Ruckert C."/>
        </authorList>
    </citation>
    <scope>NUCLEOTIDE SEQUENCE</scope>
    <source>
        <strain evidence="2">KCTC 12344</strain>
    </source>
</reference>
<name>A0AA87YFF2_9BURK</name>